<organism evidence="1">
    <name type="scientific">marine metagenome</name>
    <dbReference type="NCBI Taxonomy" id="408172"/>
    <lineage>
        <taxon>unclassified sequences</taxon>
        <taxon>metagenomes</taxon>
        <taxon>ecological metagenomes</taxon>
    </lineage>
</organism>
<reference evidence="1" key="1">
    <citation type="submission" date="2018-05" db="EMBL/GenBank/DDBJ databases">
        <authorList>
            <person name="Lanie J.A."/>
            <person name="Ng W.-L."/>
            <person name="Kazmierczak K.M."/>
            <person name="Andrzejewski T.M."/>
            <person name="Davidsen T.M."/>
            <person name="Wayne K.J."/>
            <person name="Tettelin H."/>
            <person name="Glass J.I."/>
            <person name="Rusch D."/>
            <person name="Podicherti R."/>
            <person name="Tsui H.-C.T."/>
            <person name="Winkler M.E."/>
        </authorList>
    </citation>
    <scope>NUCLEOTIDE SEQUENCE</scope>
</reference>
<evidence type="ECO:0000313" key="1">
    <source>
        <dbReference type="EMBL" id="SVA36258.1"/>
    </source>
</evidence>
<dbReference type="InterPro" id="IPR011990">
    <property type="entry name" value="TPR-like_helical_dom_sf"/>
</dbReference>
<accession>A0A381V931</accession>
<dbReference type="Gene3D" id="1.25.40.10">
    <property type="entry name" value="Tetratricopeptide repeat domain"/>
    <property type="match status" value="1"/>
</dbReference>
<feature type="non-terminal residue" evidence="1">
    <location>
        <position position="453"/>
    </location>
</feature>
<dbReference type="EMBL" id="UINC01008048">
    <property type="protein sequence ID" value="SVA36258.1"/>
    <property type="molecule type" value="Genomic_DNA"/>
</dbReference>
<gene>
    <name evidence="1" type="ORF">METZ01_LOCUS89112</name>
</gene>
<dbReference type="AlphaFoldDB" id="A0A381V931"/>
<protein>
    <submittedName>
        <fullName evidence="1">Uncharacterized protein</fullName>
    </submittedName>
</protein>
<proteinExistence type="predicted"/>
<name>A0A381V931_9ZZZZ</name>
<sequence length="453" mass="52503">MMKQKIFIWFVSALVMITNLSSQSLFKQQPKTLFWGLIKIDKEDEYEEGYWFDKWFRSREFSAPVTYMPVEIRYGLGLNGKFSGSTSSPSVDDMDNWIWYDSEVSPLSQEAKNIVGTSIDIDFGMVNIPNIIMNTSWMNFLTGINYRSSSILVPKNIPDDWKEGTSISENKIQFKPELREYLITNTIQWQPFNPWYINFRYGYGLAFSKFYFDKDIETINSVPSGSGTSMALGLGLRYIIDPGKSNRFSIGIDIRHSYTKINNITDPDNITPVKRFDLANYGIYFTLSTFYGGKKTIGDDAKKIYYKKDYLTSKNKFIEFLKHYPNHSNRYRAMKYISECNKKIPYQIMEEGLLFDDMGESEKALDKYIKARSRVVIDDTLIVEALNFRIDEIARKWMNSAELLLDNALYKEALSLVKKVAKFSDLGDKELNKFRSFVILGEGKKLQSILILG</sequence>